<dbReference type="Proteomes" id="UP000199693">
    <property type="component" value="Unassembled WGS sequence"/>
</dbReference>
<feature type="domain" description="Bacterial Ig" evidence="2">
    <location>
        <begin position="200"/>
        <end position="268"/>
    </location>
</feature>
<reference evidence="4 7" key="1">
    <citation type="submission" date="2016-10" db="EMBL/GenBank/DDBJ databases">
        <authorList>
            <person name="de Groot N.N."/>
        </authorList>
    </citation>
    <scope>NUCLEOTIDE SEQUENCE [LARGE SCALE GENOMIC DNA]</scope>
    <source>
        <strain evidence="4 7">CCM 7361</strain>
    </source>
</reference>
<dbReference type="Pfam" id="PF19077">
    <property type="entry name" value="Big_13"/>
    <property type="match status" value="3"/>
</dbReference>
<sequence length="619" mass="65065">MNFAFLTDKDALYFLPLNEQEGASLPIQAMPGARYVFTAEEGLDIGQAVAAERVDNDLHLRLRPESESSSSIQIKDFFQFQGSLHSLNDTGDYRLHLSADSAIPNGPVSLGSESLGQRQDQPEAALLKVVQQAATFQALEQMAESLNPSAEPMPGAQEAEPALFMAAASEGVGATFAVTPSITALYDQVGSKQGKLPSGSVTDDKQPKLVGIGEPNSTLEILQNGVVIDSVTVDGNGDWTYTLVVPLEEGGQLFFVRDQATGKTSGNVVLIIDTVAPSRALLTSVSEDTSGPLSPIAKDGHTRDNTPTLTGTAEPNSLVIIYNDTTPIASMYADGNGDWTWTPPYLPDGTYALRVAAMDFSGNIGLPSGKYNITIDTLAPSQPKILGAEDNVGISTGPLLNGAVTDDDTPTFSGTAEKGSTVIIYDNDEEIGRVIAENGSWSFTPAPALSEGEHSITVTATDRVGNQSQASEPWKLTIQVNVPDAPVVESVMDNAGNVTGALESGDITDDSTPTISGTAEANATVIIYDNGVEIDRVVAENGVWTFTPLLPLDDGEHSLTFVTVNGAGNSSEPSAEWVITVDTQAPEAPVIDSVYDNVGVKTGKLTSGDATDDQQPTLS</sequence>
<dbReference type="Gene3D" id="2.60.40.10">
    <property type="entry name" value="Immunoglobulins"/>
    <property type="match status" value="3"/>
</dbReference>
<evidence type="ECO:0000256" key="1">
    <source>
        <dbReference type="SAM" id="MobiDB-lite"/>
    </source>
</evidence>
<evidence type="ECO:0000313" key="7">
    <source>
        <dbReference type="Proteomes" id="UP000199693"/>
    </source>
</evidence>
<evidence type="ECO:0000313" key="5">
    <source>
        <dbReference type="EMBL" id="SNT57139.1"/>
    </source>
</evidence>
<dbReference type="InterPro" id="IPR044016">
    <property type="entry name" value="Big_13"/>
</dbReference>
<evidence type="ECO:0000259" key="2">
    <source>
        <dbReference type="Pfam" id="PF17936"/>
    </source>
</evidence>
<name>A0A239NSQ1_9PSED</name>
<proteinExistence type="predicted"/>
<keyword evidence="6" id="KW-1185">Reference proteome</keyword>
<reference evidence="5 6" key="2">
    <citation type="submission" date="2017-06" db="EMBL/GenBank/DDBJ databases">
        <authorList>
            <person name="Varghese N."/>
            <person name="Submissions S."/>
        </authorList>
    </citation>
    <scope>NUCLEOTIDE SEQUENCE [LARGE SCALE GENOMIC DNA]</scope>
    <source>
        <strain evidence="5 6">RLD-1</strain>
    </source>
</reference>
<protein>
    <recommendedName>
        <fullName evidence="8">Ig-like domain (Group 3)</fullName>
    </recommendedName>
</protein>
<dbReference type="Pfam" id="PF17936">
    <property type="entry name" value="Big_6"/>
    <property type="match status" value="1"/>
</dbReference>
<feature type="non-terminal residue" evidence="4">
    <location>
        <position position="619"/>
    </location>
</feature>
<dbReference type="EMBL" id="FNEC01000094">
    <property type="protein sequence ID" value="SDL22628.1"/>
    <property type="molecule type" value="Genomic_DNA"/>
</dbReference>
<evidence type="ECO:0008006" key="8">
    <source>
        <dbReference type="Google" id="ProtNLM"/>
    </source>
</evidence>
<organism evidence="4 7">
    <name type="scientific">Pseudomonas delhiensis</name>
    <dbReference type="NCBI Taxonomy" id="366289"/>
    <lineage>
        <taxon>Bacteria</taxon>
        <taxon>Pseudomonadati</taxon>
        <taxon>Pseudomonadota</taxon>
        <taxon>Gammaproteobacteria</taxon>
        <taxon>Pseudomonadales</taxon>
        <taxon>Pseudomonadaceae</taxon>
        <taxon>Pseudomonas</taxon>
    </lineage>
</organism>
<dbReference type="EMBL" id="FZPC01000071">
    <property type="protein sequence ID" value="SNT57139.1"/>
    <property type="molecule type" value="Genomic_DNA"/>
</dbReference>
<gene>
    <name evidence="4" type="ORF">SAMN05216189_10942</name>
    <name evidence="5" type="ORF">SAMN06295949_1712</name>
</gene>
<evidence type="ECO:0000313" key="4">
    <source>
        <dbReference type="EMBL" id="SDL22628.1"/>
    </source>
</evidence>
<feature type="domain" description="Bacterial Ig-like" evidence="3">
    <location>
        <begin position="493"/>
        <end position="583"/>
    </location>
</feature>
<accession>A0A239NSQ1</accession>
<dbReference type="AlphaFoldDB" id="A0A239NSQ1"/>
<feature type="region of interest" description="Disordered" evidence="1">
    <location>
        <begin position="286"/>
        <end position="312"/>
    </location>
</feature>
<dbReference type="NCBIfam" id="NF033510">
    <property type="entry name" value="Ca_tandemer"/>
    <property type="match status" value="3"/>
</dbReference>
<dbReference type="InterPro" id="IPR013783">
    <property type="entry name" value="Ig-like_fold"/>
</dbReference>
<dbReference type="Proteomes" id="UP000198309">
    <property type="component" value="Unassembled WGS sequence"/>
</dbReference>
<feature type="domain" description="Bacterial Ig-like" evidence="3">
    <location>
        <begin position="396"/>
        <end position="478"/>
    </location>
</feature>
<dbReference type="InterPro" id="IPR041498">
    <property type="entry name" value="Big_6"/>
</dbReference>
<feature type="domain" description="Bacterial Ig-like" evidence="3">
    <location>
        <begin position="297"/>
        <end position="377"/>
    </location>
</feature>
<evidence type="ECO:0000313" key="6">
    <source>
        <dbReference type="Proteomes" id="UP000198309"/>
    </source>
</evidence>
<evidence type="ECO:0000259" key="3">
    <source>
        <dbReference type="Pfam" id="PF19077"/>
    </source>
</evidence>
<dbReference type="RefSeq" id="WP_244161045.1">
    <property type="nucleotide sequence ID" value="NZ_FNEC01000094.1"/>
</dbReference>
<dbReference type="Gene3D" id="3.30.420.430">
    <property type="match status" value="1"/>
</dbReference>